<organism evidence="5 6">
    <name type="scientific">Hymenobacter cavernae</name>
    <dbReference type="NCBI Taxonomy" id="2044852"/>
    <lineage>
        <taxon>Bacteria</taxon>
        <taxon>Pseudomonadati</taxon>
        <taxon>Bacteroidota</taxon>
        <taxon>Cytophagia</taxon>
        <taxon>Cytophagales</taxon>
        <taxon>Hymenobacteraceae</taxon>
        <taxon>Hymenobacter</taxon>
    </lineage>
</organism>
<reference evidence="6" key="1">
    <citation type="journal article" date="2019" name="Int. J. Syst. Evol. Microbiol.">
        <title>The Global Catalogue of Microorganisms (GCM) 10K type strain sequencing project: providing services to taxonomists for standard genome sequencing and annotation.</title>
        <authorList>
            <consortium name="The Broad Institute Genomics Platform"/>
            <consortium name="The Broad Institute Genome Sequencing Center for Infectious Disease"/>
            <person name="Wu L."/>
            <person name="Ma J."/>
        </authorList>
    </citation>
    <scope>NUCLEOTIDE SEQUENCE [LARGE SCALE GENOMIC DNA]</scope>
    <source>
        <strain evidence="6">CGMCC 1.15197</strain>
    </source>
</reference>
<keyword evidence="2" id="KW-0238">DNA-binding</keyword>
<dbReference type="Pfam" id="PF01381">
    <property type="entry name" value="HTH_3"/>
    <property type="match status" value="1"/>
</dbReference>
<dbReference type="InterPro" id="IPR001387">
    <property type="entry name" value="Cro/C1-type_HTH"/>
</dbReference>
<dbReference type="PROSITE" id="PS50943">
    <property type="entry name" value="HTH_CROC1"/>
    <property type="match status" value="1"/>
</dbReference>
<dbReference type="Gene3D" id="1.10.260.40">
    <property type="entry name" value="lambda repressor-like DNA-binding domains"/>
    <property type="match status" value="1"/>
</dbReference>
<dbReference type="SUPFAM" id="SSF47413">
    <property type="entry name" value="lambda repressor-like DNA-binding domains"/>
    <property type="match status" value="1"/>
</dbReference>
<name>A0ABQ1UQ17_9BACT</name>
<keyword evidence="3" id="KW-0804">Transcription</keyword>
<dbReference type="RefSeq" id="WP_188815600.1">
    <property type="nucleotide sequence ID" value="NZ_BMHT01000007.1"/>
</dbReference>
<dbReference type="InterPro" id="IPR036286">
    <property type="entry name" value="LexA/Signal_pep-like_sf"/>
</dbReference>
<dbReference type="InterPro" id="IPR015927">
    <property type="entry name" value="Peptidase_S24_S26A/B/C"/>
</dbReference>
<evidence type="ECO:0000313" key="5">
    <source>
        <dbReference type="EMBL" id="GGF22517.1"/>
    </source>
</evidence>
<evidence type="ECO:0000256" key="2">
    <source>
        <dbReference type="ARBA" id="ARBA00023125"/>
    </source>
</evidence>
<dbReference type="EMBL" id="BMHT01000007">
    <property type="protein sequence ID" value="GGF22517.1"/>
    <property type="molecule type" value="Genomic_DNA"/>
</dbReference>
<keyword evidence="6" id="KW-1185">Reference proteome</keyword>
<dbReference type="PANTHER" id="PTHR40661:SF3">
    <property type="entry name" value="FELS-1 PROPHAGE TRANSCRIPTIONAL REGULATOR"/>
    <property type="match status" value="1"/>
</dbReference>
<dbReference type="Gene3D" id="2.10.109.10">
    <property type="entry name" value="Umud Fragment, subunit A"/>
    <property type="match status" value="1"/>
</dbReference>
<dbReference type="PANTHER" id="PTHR40661">
    <property type="match status" value="1"/>
</dbReference>
<feature type="domain" description="HTH cro/C1-type" evidence="4">
    <location>
        <begin position="3"/>
        <end position="55"/>
    </location>
</feature>
<comment type="caution">
    <text evidence="5">The sequence shown here is derived from an EMBL/GenBank/DDBJ whole genome shotgun (WGS) entry which is preliminary data.</text>
</comment>
<evidence type="ECO:0000256" key="3">
    <source>
        <dbReference type="ARBA" id="ARBA00023163"/>
    </source>
</evidence>
<protein>
    <recommendedName>
        <fullName evidence="4">HTH cro/C1-type domain-containing protein</fullName>
    </recommendedName>
</protein>
<dbReference type="InterPro" id="IPR039418">
    <property type="entry name" value="LexA-like"/>
</dbReference>
<evidence type="ECO:0000259" key="4">
    <source>
        <dbReference type="PROSITE" id="PS50943"/>
    </source>
</evidence>
<gene>
    <name evidence="5" type="ORF">GCM10011383_37670</name>
</gene>
<sequence>MDIKALRKKKKLTQEQLATQIGVTRSAISQFESGISKPSYETLVALSKALGADLLNPQNNNTEEYTESAIVPEKAHDLLPGARILQISKGVELRYVPALPWRARATFAETWGDDSANYEQPTTIPVINVPNTKEYENCFAIEIDGDSMQPQLQSGMWVLVVPISEADWEYMPAGIYAVLYGNHFTVKRIIDNTLRTKREIVLHSDNPTGGTMAVERVKIRAVWRVKKIIDAEVV</sequence>
<keyword evidence="1" id="KW-0805">Transcription regulation</keyword>
<dbReference type="CDD" id="cd06529">
    <property type="entry name" value="S24_LexA-like"/>
    <property type="match status" value="1"/>
</dbReference>
<proteinExistence type="predicted"/>
<dbReference type="Proteomes" id="UP000632273">
    <property type="component" value="Unassembled WGS sequence"/>
</dbReference>
<evidence type="ECO:0000256" key="1">
    <source>
        <dbReference type="ARBA" id="ARBA00023015"/>
    </source>
</evidence>
<dbReference type="CDD" id="cd00093">
    <property type="entry name" value="HTH_XRE"/>
    <property type="match status" value="1"/>
</dbReference>
<dbReference type="InterPro" id="IPR010982">
    <property type="entry name" value="Lambda_DNA-bd_dom_sf"/>
</dbReference>
<dbReference type="SMART" id="SM00530">
    <property type="entry name" value="HTH_XRE"/>
    <property type="match status" value="1"/>
</dbReference>
<dbReference type="SUPFAM" id="SSF51306">
    <property type="entry name" value="LexA/Signal peptidase"/>
    <property type="match status" value="1"/>
</dbReference>
<evidence type="ECO:0000313" key="6">
    <source>
        <dbReference type="Proteomes" id="UP000632273"/>
    </source>
</evidence>
<accession>A0ABQ1UQ17</accession>
<dbReference type="Pfam" id="PF00717">
    <property type="entry name" value="Peptidase_S24"/>
    <property type="match status" value="1"/>
</dbReference>